<evidence type="ECO:0008006" key="4">
    <source>
        <dbReference type="Google" id="ProtNLM"/>
    </source>
</evidence>
<feature type="chain" id="PRO_5012847235" description="Lipoprotein" evidence="1">
    <location>
        <begin position="29"/>
        <end position="168"/>
    </location>
</feature>
<dbReference type="PROSITE" id="PS51257">
    <property type="entry name" value="PROKAR_LIPOPROTEIN"/>
    <property type="match status" value="1"/>
</dbReference>
<feature type="signal peptide" evidence="1">
    <location>
        <begin position="1"/>
        <end position="28"/>
    </location>
</feature>
<accession>A0A1Y1QV94</accession>
<reference evidence="2 3" key="1">
    <citation type="submission" date="2017-01" db="EMBL/GenBank/DDBJ databases">
        <title>Novel large sulfur bacteria in the metagenomes of groundwater-fed chemosynthetic microbial mats in the Lake Huron basin.</title>
        <authorList>
            <person name="Sharrar A.M."/>
            <person name="Flood B.E."/>
            <person name="Bailey J.V."/>
            <person name="Jones D.S."/>
            <person name="Biddanda B."/>
            <person name="Ruberg S.A."/>
            <person name="Marcus D.N."/>
            <person name="Dick G.J."/>
        </authorList>
    </citation>
    <scope>NUCLEOTIDE SEQUENCE [LARGE SCALE GENOMIC DNA]</scope>
    <source>
        <strain evidence="2">A8</strain>
    </source>
</reference>
<dbReference type="EMBL" id="MTEJ01000035">
    <property type="protein sequence ID" value="OQX14081.1"/>
    <property type="molecule type" value="Genomic_DNA"/>
</dbReference>
<dbReference type="AlphaFoldDB" id="A0A1Y1QV94"/>
<comment type="caution">
    <text evidence="2">The sequence shown here is derived from an EMBL/GenBank/DDBJ whole genome shotgun (WGS) entry which is preliminary data.</text>
</comment>
<dbReference type="Proteomes" id="UP000192491">
    <property type="component" value="Unassembled WGS sequence"/>
</dbReference>
<name>A0A1Y1QV94_9GAMM</name>
<organism evidence="2 3">
    <name type="scientific">Thiothrix lacustris</name>
    <dbReference type="NCBI Taxonomy" id="525917"/>
    <lineage>
        <taxon>Bacteria</taxon>
        <taxon>Pseudomonadati</taxon>
        <taxon>Pseudomonadota</taxon>
        <taxon>Gammaproteobacteria</taxon>
        <taxon>Thiotrichales</taxon>
        <taxon>Thiotrichaceae</taxon>
        <taxon>Thiothrix</taxon>
    </lineage>
</organism>
<gene>
    <name evidence="2" type="ORF">BWK73_10505</name>
</gene>
<proteinExistence type="predicted"/>
<evidence type="ECO:0000313" key="3">
    <source>
        <dbReference type="Proteomes" id="UP000192491"/>
    </source>
</evidence>
<protein>
    <recommendedName>
        <fullName evidence="4">Lipoprotein</fullName>
    </recommendedName>
</protein>
<evidence type="ECO:0000256" key="1">
    <source>
        <dbReference type="SAM" id="SignalP"/>
    </source>
</evidence>
<sequence length="168" mass="17876">MATGQKGFTTSKRMTGLFLVAMALSGCAGLPWQSTTGLPQFEHAEAAKMPVDKIAVKMVAELAKTYPPAKTKLTVSGTGGHYRAALESAMRQAGFGVGEHGVAVGYVLDRFDGAGRWRASLQTPDWRLDRVFEVNGAVVRPTGGSILRESNGLRDKIASSSRYGGTNE</sequence>
<evidence type="ECO:0000313" key="2">
    <source>
        <dbReference type="EMBL" id="OQX14081.1"/>
    </source>
</evidence>
<keyword evidence="1" id="KW-0732">Signal</keyword>